<sequence length="165" mass="19324">MQFDVLKDIREYVFDPCGNRVSQVQPELESAEYGACTFELDGLKIRFRISKKTPTKTGQFVTLWKRSKEGPIVPFHRNDKTDYFIISAKDENRFGQFIFPKQVLYEKGILSGEKPGKLGFRIYPPWDLAGNKQAKKTQDWQLHYFVESPMNKSVDIKRVKYLLHL</sequence>
<protein>
    <submittedName>
        <fullName evidence="1">MepB protein</fullName>
    </submittedName>
</protein>
<comment type="caution">
    <text evidence="1">The sequence shown here is derived from an EMBL/GenBank/DDBJ whole genome shotgun (WGS) entry which is preliminary data.</text>
</comment>
<gene>
    <name evidence="1" type="ORF">EHS15_17790</name>
</gene>
<dbReference type="InterPro" id="IPR038231">
    <property type="entry name" value="MepB-like_sf"/>
</dbReference>
<dbReference type="Pfam" id="PF08877">
    <property type="entry name" value="MepB-like"/>
    <property type="match status" value="1"/>
</dbReference>
<dbReference type="AlphaFoldDB" id="A0A4R9LUC7"/>
<accession>A0A4R9LUC7</accession>
<dbReference type="PIRSF" id="PIRSF032285">
    <property type="entry name" value="UCP032285"/>
    <property type="match status" value="1"/>
</dbReference>
<evidence type="ECO:0000313" key="1">
    <source>
        <dbReference type="EMBL" id="TGN17386.1"/>
    </source>
</evidence>
<evidence type="ECO:0000313" key="2">
    <source>
        <dbReference type="Proteomes" id="UP000298058"/>
    </source>
</evidence>
<dbReference type="Proteomes" id="UP000298058">
    <property type="component" value="Unassembled WGS sequence"/>
</dbReference>
<name>A0A4R9LUC7_9LEPT</name>
<dbReference type="OrthoDB" id="4954833at2"/>
<dbReference type="EMBL" id="RQHW01000078">
    <property type="protein sequence ID" value="TGN17386.1"/>
    <property type="molecule type" value="Genomic_DNA"/>
</dbReference>
<reference evidence="1" key="1">
    <citation type="journal article" date="2019" name="PLoS Negl. Trop. Dis.">
        <title>Revisiting the worldwide diversity of Leptospira species in the environment.</title>
        <authorList>
            <person name="Vincent A.T."/>
            <person name="Schiettekatte O."/>
            <person name="Bourhy P."/>
            <person name="Veyrier F.J."/>
            <person name="Picardeau M."/>
        </authorList>
    </citation>
    <scope>NUCLEOTIDE SEQUENCE [LARGE SCALE GENOMIC DNA]</scope>
    <source>
        <strain evidence="1">201300427</strain>
    </source>
</reference>
<organism evidence="1 2">
    <name type="scientific">Leptospira idonii</name>
    <dbReference type="NCBI Taxonomy" id="1193500"/>
    <lineage>
        <taxon>Bacteria</taxon>
        <taxon>Pseudomonadati</taxon>
        <taxon>Spirochaetota</taxon>
        <taxon>Spirochaetia</taxon>
        <taxon>Leptospirales</taxon>
        <taxon>Leptospiraceae</taxon>
        <taxon>Leptospira</taxon>
    </lineage>
</organism>
<dbReference type="Gene3D" id="3.40.1350.140">
    <property type="entry name" value="MepB-like"/>
    <property type="match status" value="1"/>
</dbReference>
<proteinExistence type="predicted"/>
<dbReference type="InterPro" id="IPR011235">
    <property type="entry name" value="MepB-like"/>
</dbReference>
<keyword evidence="2" id="KW-1185">Reference proteome</keyword>
<dbReference type="RefSeq" id="WP_135761939.1">
    <property type="nucleotide sequence ID" value="NZ_RQHW01000078.1"/>
</dbReference>